<dbReference type="GO" id="GO:0005737">
    <property type="term" value="C:cytoplasm"/>
    <property type="evidence" value="ECO:0007669"/>
    <property type="project" value="TreeGrafter"/>
</dbReference>
<dbReference type="Pfam" id="PF01370">
    <property type="entry name" value="Epimerase"/>
    <property type="match status" value="1"/>
</dbReference>
<evidence type="ECO:0000313" key="4">
    <source>
        <dbReference type="Proteomes" id="UP000663292"/>
    </source>
</evidence>
<dbReference type="EMBL" id="CP064791">
    <property type="protein sequence ID" value="QSG16106.1"/>
    <property type="molecule type" value="Genomic_DNA"/>
</dbReference>
<dbReference type="InterPro" id="IPR036291">
    <property type="entry name" value="NAD(P)-bd_dom_sf"/>
</dbReference>
<feature type="region of interest" description="Disordered" evidence="1">
    <location>
        <begin position="113"/>
        <end position="132"/>
    </location>
</feature>
<proteinExistence type="predicted"/>
<evidence type="ECO:0000256" key="1">
    <source>
        <dbReference type="SAM" id="MobiDB-lite"/>
    </source>
</evidence>
<dbReference type="GO" id="GO:0004029">
    <property type="term" value="F:aldehyde dehydrogenase (NAD+) activity"/>
    <property type="evidence" value="ECO:0007669"/>
    <property type="project" value="TreeGrafter"/>
</dbReference>
<accession>A0A897P1I4</accession>
<dbReference type="PANTHER" id="PTHR48079:SF6">
    <property type="entry name" value="NAD(P)-BINDING DOMAIN-CONTAINING PROTEIN-RELATED"/>
    <property type="match status" value="1"/>
</dbReference>
<dbReference type="Proteomes" id="UP000663292">
    <property type="component" value="Chromosome"/>
</dbReference>
<reference evidence="3 4" key="1">
    <citation type="submission" date="2020-11" db="EMBL/GenBank/DDBJ databases">
        <title>Carbohydrate-dependent, anaerobic sulfur respiration: A novel catabolism in halophilic archaea.</title>
        <authorList>
            <person name="Sorokin D.Y."/>
            <person name="Messina E."/>
            <person name="Smedile F."/>
            <person name="La Cono V."/>
            <person name="Hallsworth J.E."/>
            <person name="Yakimov M.M."/>
        </authorList>
    </citation>
    <scope>NUCLEOTIDE SEQUENCE [LARGE SCALE GENOMIC DNA]</scope>
    <source>
        <strain evidence="3 4">HSR-Est</strain>
    </source>
</reference>
<name>A0A897P1I4_9EURY</name>
<dbReference type="AlphaFoldDB" id="A0A897P1I4"/>
<evidence type="ECO:0000313" key="3">
    <source>
        <dbReference type="EMBL" id="QSG16106.1"/>
    </source>
</evidence>
<gene>
    <name evidence="3" type="primary">wcaG9</name>
    <name evidence="3" type="ORF">HSEST_2596</name>
</gene>
<feature type="domain" description="NAD-dependent epimerase/dehydratase" evidence="2">
    <location>
        <begin position="10"/>
        <end position="227"/>
    </location>
</feature>
<keyword evidence="4" id="KW-1185">Reference proteome</keyword>
<dbReference type="SUPFAM" id="SSF51735">
    <property type="entry name" value="NAD(P)-binding Rossmann-fold domains"/>
    <property type="match status" value="1"/>
</dbReference>
<organism evidence="3 4">
    <name type="scientific">Halapricum desulfuricans</name>
    <dbReference type="NCBI Taxonomy" id="2841257"/>
    <lineage>
        <taxon>Archaea</taxon>
        <taxon>Methanobacteriati</taxon>
        <taxon>Methanobacteriota</taxon>
        <taxon>Stenosarchaea group</taxon>
        <taxon>Halobacteria</taxon>
        <taxon>Halobacteriales</taxon>
        <taxon>Haloarculaceae</taxon>
        <taxon>Halapricum</taxon>
    </lineage>
</organism>
<protein>
    <submittedName>
        <fullName evidence="3">Nucleoside-diphosphate-sugar epimerase</fullName>
    </submittedName>
</protein>
<dbReference type="InterPro" id="IPR001509">
    <property type="entry name" value="Epimerase_deHydtase"/>
</dbReference>
<dbReference type="PANTHER" id="PTHR48079">
    <property type="entry name" value="PROTEIN YEEZ"/>
    <property type="match status" value="1"/>
</dbReference>
<dbReference type="InterPro" id="IPR051783">
    <property type="entry name" value="NAD(P)-dependent_oxidoreduct"/>
</dbReference>
<sequence>MPDGETDMDVLILGGTGLISTAITRQLDATGHDVTVCNRGESDAAIPESVDHVRADRFGDEFPARVSGTDPEVVIDMLCFSESDAELAIEAFEDRIDQYVLTSTIDVYRRPVESNPVTESAPRRPPTSDYGARKANAEDAIRAAHDRGAFAATIVRPWTTYGPHGNGNLCHTFGVDTTYLRRLRDGEPIVVHGDGTGLWGPTHRRDVAGAYVGAVGNRAAYGEAYNVTAEGVPTWNEYYRTLADALGAPEPELVHVPTDVLLEIAPEKTDFLADHGRYSTTFDTEKARRDLGYEQSISLERGAREVIAYLEERDAITSEDDAFIDALVADWRETRSEFAEGFEY</sequence>
<dbReference type="Gene3D" id="3.40.50.720">
    <property type="entry name" value="NAD(P)-binding Rossmann-like Domain"/>
    <property type="match status" value="1"/>
</dbReference>
<evidence type="ECO:0000259" key="2">
    <source>
        <dbReference type="Pfam" id="PF01370"/>
    </source>
</evidence>